<feature type="domain" description="Nucleoside phosphorylase" evidence="7">
    <location>
        <begin position="16"/>
        <end position="228"/>
    </location>
</feature>
<comment type="similarity">
    <text evidence="1">Belongs to the PNP/UDP phosphorylase family.</text>
</comment>
<dbReference type="EC" id="2.4.2.3" evidence="2"/>
<evidence type="ECO:0000313" key="8">
    <source>
        <dbReference type="EMBL" id="HIT49786.1"/>
    </source>
</evidence>
<organism evidence="8 9">
    <name type="scientific">Candidatus Pelethenecus faecipullorum</name>
    <dbReference type="NCBI Taxonomy" id="2840900"/>
    <lineage>
        <taxon>Bacteria</taxon>
        <taxon>Bacillati</taxon>
        <taxon>Mycoplasmatota</taxon>
        <taxon>Mollicutes</taxon>
        <taxon>Candidatus Pelethenecus</taxon>
    </lineage>
</organism>
<dbReference type="Proteomes" id="UP000886758">
    <property type="component" value="Unassembled WGS sequence"/>
</dbReference>
<evidence type="ECO:0000256" key="2">
    <source>
        <dbReference type="ARBA" id="ARBA00011888"/>
    </source>
</evidence>
<accession>A0A9D1KIQ9</accession>
<comment type="caution">
    <text evidence="8">The sequence shown here is derived from an EMBL/GenBank/DDBJ whole genome shotgun (WGS) entry which is preliminary data.</text>
</comment>
<dbReference type="InterPro" id="IPR035994">
    <property type="entry name" value="Nucleoside_phosphorylase_sf"/>
</dbReference>
<sequence length="237" mass="26502">MPTPHISCSDQDKIAKVVLMPGDPLRAQYIAEHFLTDVERFNATRNMFGYTGKYNGKRISVMGSGMGMPSIGIYSYELFKFYDVECIIRIGSAGSYDPSLEVYDTVLVTEAYSESSFAKTAFNMRGKTLKSSNTVNNKLRKAALKLNIPLKEAKIHSSDVFYSDDPNHWQHVRDRWGCKCVEMESFALFANAKALGKKAACLLTISDSFVTAAVTTAEERQNNFVNMMKIALELAKK</sequence>
<comment type="catalytic activity">
    <reaction evidence="6">
        <text>uridine + phosphate = alpha-D-ribose 1-phosphate + uracil</text>
        <dbReference type="Rhea" id="RHEA:24388"/>
        <dbReference type="ChEBI" id="CHEBI:16704"/>
        <dbReference type="ChEBI" id="CHEBI:17568"/>
        <dbReference type="ChEBI" id="CHEBI:43474"/>
        <dbReference type="ChEBI" id="CHEBI:57720"/>
        <dbReference type="EC" id="2.4.2.3"/>
    </reaction>
</comment>
<dbReference type="GO" id="GO:0004731">
    <property type="term" value="F:purine-nucleoside phosphorylase activity"/>
    <property type="evidence" value="ECO:0007669"/>
    <property type="project" value="InterPro"/>
</dbReference>
<keyword evidence="4 8" id="KW-0328">Glycosyltransferase</keyword>
<dbReference type="NCBIfam" id="TIGR00107">
    <property type="entry name" value="deoD"/>
    <property type="match status" value="1"/>
</dbReference>
<gene>
    <name evidence="8" type="primary">deoD</name>
    <name evidence="8" type="ORF">IAD46_02045</name>
</gene>
<dbReference type="NCBIfam" id="NF004489">
    <property type="entry name" value="PRK05819.1"/>
    <property type="match status" value="1"/>
</dbReference>
<evidence type="ECO:0000259" key="7">
    <source>
        <dbReference type="Pfam" id="PF01048"/>
    </source>
</evidence>
<dbReference type="PANTHER" id="PTHR43691">
    <property type="entry name" value="URIDINE PHOSPHORYLASE"/>
    <property type="match status" value="1"/>
</dbReference>
<evidence type="ECO:0000256" key="1">
    <source>
        <dbReference type="ARBA" id="ARBA00010456"/>
    </source>
</evidence>
<evidence type="ECO:0000256" key="4">
    <source>
        <dbReference type="ARBA" id="ARBA00022676"/>
    </source>
</evidence>
<evidence type="ECO:0000256" key="3">
    <source>
        <dbReference type="ARBA" id="ARBA00021980"/>
    </source>
</evidence>
<evidence type="ECO:0000256" key="5">
    <source>
        <dbReference type="ARBA" id="ARBA00022679"/>
    </source>
</evidence>
<dbReference type="CDD" id="cd09006">
    <property type="entry name" value="PNP_EcPNPI-like"/>
    <property type="match status" value="1"/>
</dbReference>
<dbReference type="InterPro" id="IPR000845">
    <property type="entry name" value="Nucleoside_phosphorylase_d"/>
</dbReference>
<dbReference type="SUPFAM" id="SSF53167">
    <property type="entry name" value="Purine and uridine phosphorylases"/>
    <property type="match status" value="1"/>
</dbReference>
<dbReference type="GO" id="GO:0004850">
    <property type="term" value="F:uridine phosphorylase activity"/>
    <property type="evidence" value="ECO:0007669"/>
    <property type="project" value="UniProtKB-EC"/>
</dbReference>
<dbReference type="InterPro" id="IPR018016">
    <property type="entry name" value="Nucleoside_phosphorylase_CS"/>
</dbReference>
<dbReference type="GO" id="GO:0006152">
    <property type="term" value="P:purine nucleoside catabolic process"/>
    <property type="evidence" value="ECO:0007669"/>
    <property type="project" value="TreeGrafter"/>
</dbReference>
<dbReference type="PROSITE" id="PS01232">
    <property type="entry name" value="PNP_UDP_1"/>
    <property type="match status" value="1"/>
</dbReference>
<protein>
    <recommendedName>
        <fullName evidence="3">Uridine phosphorylase</fullName>
        <ecNumber evidence="2">2.4.2.3</ecNumber>
    </recommendedName>
</protein>
<evidence type="ECO:0000256" key="6">
    <source>
        <dbReference type="ARBA" id="ARBA00048447"/>
    </source>
</evidence>
<keyword evidence="5 8" id="KW-0808">Transferase</keyword>
<dbReference type="Gene3D" id="3.40.50.1580">
    <property type="entry name" value="Nucleoside phosphorylase domain"/>
    <property type="match status" value="1"/>
</dbReference>
<name>A0A9D1KIQ9_9MOLU</name>
<evidence type="ECO:0000313" key="9">
    <source>
        <dbReference type="Proteomes" id="UP000886758"/>
    </source>
</evidence>
<dbReference type="EMBL" id="DVLF01000065">
    <property type="protein sequence ID" value="HIT49786.1"/>
    <property type="molecule type" value="Genomic_DNA"/>
</dbReference>
<proteinExistence type="inferred from homology"/>
<reference evidence="8" key="1">
    <citation type="submission" date="2020-10" db="EMBL/GenBank/DDBJ databases">
        <authorList>
            <person name="Gilroy R."/>
        </authorList>
    </citation>
    <scope>NUCLEOTIDE SEQUENCE</scope>
    <source>
        <strain evidence="8">ChiW17-6978</strain>
    </source>
</reference>
<reference evidence="8" key="2">
    <citation type="journal article" date="2021" name="PeerJ">
        <title>Extensive microbial diversity within the chicken gut microbiome revealed by metagenomics and culture.</title>
        <authorList>
            <person name="Gilroy R."/>
            <person name="Ravi A."/>
            <person name="Getino M."/>
            <person name="Pursley I."/>
            <person name="Horton D.L."/>
            <person name="Alikhan N.F."/>
            <person name="Baker D."/>
            <person name="Gharbi K."/>
            <person name="Hall N."/>
            <person name="Watson M."/>
            <person name="Adriaenssens E.M."/>
            <person name="Foster-Nyarko E."/>
            <person name="Jarju S."/>
            <person name="Secka A."/>
            <person name="Antonio M."/>
            <person name="Oren A."/>
            <person name="Chaudhuri R.R."/>
            <person name="La Ragione R."/>
            <person name="Hildebrand F."/>
            <person name="Pallen M.J."/>
        </authorList>
    </citation>
    <scope>NUCLEOTIDE SEQUENCE</scope>
    <source>
        <strain evidence="8">ChiW17-6978</strain>
    </source>
</reference>
<dbReference type="PANTHER" id="PTHR43691:SF11">
    <property type="entry name" value="FI09636P-RELATED"/>
    <property type="match status" value="1"/>
</dbReference>
<dbReference type="AlphaFoldDB" id="A0A9D1KIQ9"/>
<dbReference type="GO" id="GO:0005829">
    <property type="term" value="C:cytosol"/>
    <property type="evidence" value="ECO:0007669"/>
    <property type="project" value="TreeGrafter"/>
</dbReference>
<dbReference type="InterPro" id="IPR004402">
    <property type="entry name" value="DeoD-type"/>
</dbReference>
<dbReference type="Pfam" id="PF01048">
    <property type="entry name" value="PNP_UDP_1"/>
    <property type="match status" value="1"/>
</dbReference>